<dbReference type="SUPFAM" id="SSF141452">
    <property type="entry name" value="Hcp1-like"/>
    <property type="match status" value="1"/>
</dbReference>
<dbReference type="PANTHER" id="PTHR36152:SF1">
    <property type="entry name" value="UBIQUITIN-LIKE DOMAIN-CONTAINING PROTEIN"/>
    <property type="match status" value="1"/>
</dbReference>
<keyword evidence="2" id="KW-1185">Reference proteome</keyword>
<sequence>MAIYMKYDGVDGDVTETGHTKWIELHSFQWGVGRGITTSVGSAAERESSAPSVSEVVVSKENDIATGKLMQEALGGHGKTVKIDFTRTDKSKQDVYLSLELTNTLISGYSHSGGGDRPMETLSLNFTKVLFKTKQMKDDATEGQPFNVTYDLETAELT</sequence>
<dbReference type="Gene3D" id="2.30.110.20">
    <property type="entry name" value="Hcp1-like"/>
    <property type="match status" value="1"/>
</dbReference>
<dbReference type="InterPro" id="IPR008514">
    <property type="entry name" value="T6SS_Hcp"/>
</dbReference>
<proteinExistence type="predicted"/>
<protein>
    <submittedName>
        <fullName evidence="1">Type VI secretion system secreted protein Hcp</fullName>
    </submittedName>
</protein>
<dbReference type="PANTHER" id="PTHR36152">
    <property type="entry name" value="CYTOPLASMIC PROTEIN-RELATED"/>
    <property type="match status" value="1"/>
</dbReference>
<dbReference type="Proteomes" id="UP001262410">
    <property type="component" value="Unassembled WGS sequence"/>
</dbReference>
<dbReference type="InterPro" id="IPR053165">
    <property type="entry name" value="HSI-I_assembly_Hcp1"/>
</dbReference>
<evidence type="ECO:0000313" key="1">
    <source>
        <dbReference type="EMBL" id="MDR6291632.1"/>
    </source>
</evidence>
<accession>A0ABU1JSM4</accession>
<dbReference type="Pfam" id="PF05638">
    <property type="entry name" value="T6SS_HCP"/>
    <property type="match status" value="1"/>
</dbReference>
<gene>
    <name evidence="1" type="ORF">E9232_004166</name>
</gene>
<reference evidence="1 2" key="1">
    <citation type="submission" date="2023-07" db="EMBL/GenBank/DDBJ databases">
        <title>Sorghum-associated microbial communities from plants grown in Nebraska, USA.</title>
        <authorList>
            <person name="Schachtman D."/>
        </authorList>
    </citation>
    <scope>NUCLEOTIDE SEQUENCE [LARGE SCALE GENOMIC DNA]</scope>
    <source>
        <strain evidence="1 2">584</strain>
    </source>
</reference>
<dbReference type="InterPro" id="IPR036624">
    <property type="entry name" value="Hcp1-lik_sf"/>
</dbReference>
<dbReference type="EMBL" id="JAVDPW010000007">
    <property type="protein sequence ID" value="MDR6291632.1"/>
    <property type="molecule type" value="Genomic_DNA"/>
</dbReference>
<dbReference type="RefSeq" id="WP_309797017.1">
    <property type="nucleotide sequence ID" value="NZ_JAVDPW010000007.1"/>
</dbReference>
<name>A0ABU1JSM4_9PROT</name>
<organism evidence="1 2">
    <name type="scientific">Inquilinus ginsengisoli</name>
    <dbReference type="NCBI Taxonomy" id="363840"/>
    <lineage>
        <taxon>Bacteria</taxon>
        <taxon>Pseudomonadati</taxon>
        <taxon>Pseudomonadota</taxon>
        <taxon>Alphaproteobacteria</taxon>
        <taxon>Rhodospirillales</taxon>
        <taxon>Rhodospirillaceae</taxon>
        <taxon>Inquilinus</taxon>
    </lineage>
</organism>
<evidence type="ECO:0000313" key="2">
    <source>
        <dbReference type="Proteomes" id="UP001262410"/>
    </source>
</evidence>
<comment type="caution">
    <text evidence="1">The sequence shown here is derived from an EMBL/GenBank/DDBJ whole genome shotgun (WGS) entry which is preliminary data.</text>
</comment>